<keyword evidence="4 11" id="KW-1003">Cell membrane</keyword>
<dbReference type="OrthoDB" id="117402at2"/>
<keyword evidence="6 11" id="KW-1133">Transmembrane helix</keyword>
<dbReference type="PANTHER" id="PTHR30341:SF0">
    <property type="entry name" value="NA(+)_H(+) ANTIPORTER NHAA"/>
    <property type="match status" value="1"/>
</dbReference>
<feature type="transmembrane region" description="Helical" evidence="11">
    <location>
        <begin position="540"/>
        <end position="571"/>
    </location>
</feature>
<dbReference type="InterPro" id="IPR023171">
    <property type="entry name" value="Na/H_antiporter_dom_sf"/>
</dbReference>
<dbReference type="PANTHER" id="PTHR30341">
    <property type="entry name" value="SODIUM ION/PROTON ANTIPORTER NHAA-RELATED"/>
    <property type="match status" value="1"/>
</dbReference>
<evidence type="ECO:0000256" key="7">
    <source>
        <dbReference type="ARBA" id="ARBA00023053"/>
    </source>
</evidence>
<feature type="transmembrane region" description="Helical" evidence="11">
    <location>
        <begin position="63"/>
        <end position="81"/>
    </location>
</feature>
<comment type="similarity">
    <text evidence="11">Belongs to the NhaA Na(+)/H(+) (TC 2.A.33) antiporter family.</text>
</comment>
<feature type="transmembrane region" description="Helical" evidence="11">
    <location>
        <begin position="335"/>
        <end position="356"/>
    </location>
</feature>
<keyword evidence="2 11" id="KW-0813">Transport</keyword>
<dbReference type="EMBL" id="PVZC01000003">
    <property type="protein sequence ID" value="PRX99481.1"/>
    <property type="molecule type" value="Genomic_DNA"/>
</dbReference>
<feature type="transmembrane region" description="Helical" evidence="11">
    <location>
        <begin position="20"/>
        <end position="38"/>
    </location>
</feature>
<evidence type="ECO:0000256" key="8">
    <source>
        <dbReference type="ARBA" id="ARBA00023065"/>
    </source>
</evidence>
<evidence type="ECO:0000256" key="1">
    <source>
        <dbReference type="ARBA" id="ARBA00004429"/>
    </source>
</evidence>
<feature type="region of interest" description="Disordered" evidence="12">
    <location>
        <begin position="418"/>
        <end position="488"/>
    </location>
</feature>
<name>A0A2T0Q6R0_9ACTN</name>
<dbReference type="Gene3D" id="1.20.1530.10">
    <property type="entry name" value="Na+/H+ antiporter like domain"/>
    <property type="match status" value="1"/>
</dbReference>
<dbReference type="NCBIfam" id="TIGR00773">
    <property type="entry name" value="NhaA"/>
    <property type="match status" value="1"/>
</dbReference>
<feature type="transmembrane region" description="Helical" evidence="11">
    <location>
        <begin position="577"/>
        <end position="602"/>
    </location>
</feature>
<organism evidence="13 14">
    <name type="scientific">Allonocardiopsis opalescens</name>
    <dbReference type="NCBI Taxonomy" id="1144618"/>
    <lineage>
        <taxon>Bacteria</taxon>
        <taxon>Bacillati</taxon>
        <taxon>Actinomycetota</taxon>
        <taxon>Actinomycetes</taxon>
        <taxon>Streptosporangiales</taxon>
        <taxon>Allonocardiopsis</taxon>
    </lineage>
</organism>
<sequence>MARIPAVLRRSLDGLHNPTVGGVAMLVAAVVALVWANSPWEGLYTALRDTEIGIASLHLELTVGHWAADGLLAIFFLVVGLELKEEFVNGELSDPRRARLPIIAAFCGMAVPALIYTAVSFGTPGAAAGWAIPMATDIALAVAVLAVAGGALPLALRVFLLTLAVVDDLGAIAVIAVFYTDHLELGWLGATVAVLAVYWGLQRLGVRGAWIYIPLGVLAWAFMHYSGVHATIAGVAIGLLTRLEERPGESESPLDRTLFLAQPISTGLAIPLFALFSAGVALTPEALERAVADPVAIGIVLGLVFGKFIGILGGSWLSVRLGFAKLSDELGWRDIGAAAALAGIGFTVALLIGELAYGGTERYEEVKIAVLTASAIAATVAVVLLRLQIRRRRRQAPSREEVAAAAREHDYSHAEGVFGAAGPFAGEEHGAHPAGNRPNSPPPADPALPAGPGARPAAGASGPPPGRGGPRIANAEGAAEHEGAARMSVPQTGRLDAAEREPTAHSLGDLVALATQDVSELVRGEIELAKLEIARDTRRVAIGVVLGAIAAFMGHLVLILLSMALALGIAAFGLPDWAGFLIAAGVYVLVAVVLIFVASRWLRNFDALKRTRETLGDDLAMLRRGSELSG</sequence>
<dbReference type="GO" id="GO:0006885">
    <property type="term" value="P:regulation of pH"/>
    <property type="evidence" value="ECO:0007669"/>
    <property type="project" value="UniProtKB-UniRule"/>
</dbReference>
<gene>
    <name evidence="11" type="primary">nhaA</name>
    <name evidence="13" type="ORF">CLV72_10378</name>
</gene>
<reference evidence="13 14" key="1">
    <citation type="submission" date="2018-03" db="EMBL/GenBank/DDBJ databases">
        <title>Genomic Encyclopedia of Archaeal and Bacterial Type Strains, Phase II (KMG-II): from individual species to whole genera.</title>
        <authorList>
            <person name="Goeker M."/>
        </authorList>
    </citation>
    <scope>NUCLEOTIDE SEQUENCE [LARGE SCALE GENOMIC DNA]</scope>
    <source>
        <strain evidence="13 14">DSM 45601</strain>
    </source>
</reference>
<evidence type="ECO:0000256" key="6">
    <source>
        <dbReference type="ARBA" id="ARBA00022989"/>
    </source>
</evidence>
<evidence type="ECO:0000256" key="3">
    <source>
        <dbReference type="ARBA" id="ARBA00022449"/>
    </source>
</evidence>
<dbReference type="GO" id="GO:0005886">
    <property type="term" value="C:plasma membrane"/>
    <property type="evidence" value="ECO:0007669"/>
    <property type="project" value="UniProtKB-SubCell"/>
</dbReference>
<dbReference type="RefSeq" id="WP_106243980.1">
    <property type="nucleotide sequence ID" value="NZ_PVZC01000003.1"/>
</dbReference>
<evidence type="ECO:0000256" key="10">
    <source>
        <dbReference type="ARBA" id="ARBA00023201"/>
    </source>
</evidence>
<comment type="function">
    <text evidence="11">Na(+)/H(+) antiporter that extrudes sodium in exchange for external protons.</text>
</comment>
<keyword evidence="9 11" id="KW-0472">Membrane</keyword>
<feature type="transmembrane region" description="Helical" evidence="11">
    <location>
        <begin position="102"/>
        <end position="121"/>
    </location>
</feature>
<evidence type="ECO:0000313" key="14">
    <source>
        <dbReference type="Proteomes" id="UP000237846"/>
    </source>
</evidence>
<keyword evidence="5 11" id="KW-0812">Transmembrane</keyword>
<feature type="transmembrane region" description="Helical" evidence="11">
    <location>
        <begin position="185"/>
        <end position="201"/>
    </location>
</feature>
<feature type="transmembrane region" description="Helical" evidence="11">
    <location>
        <begin position="295"/>
        <end position="323"/>
    </location>
</feature>
<feature type="transmembrane region" description="Helical" evidence="11">
    <location>
        <begin position="257"/>
        <end position="283"/>
    </location>
</feature>
<dbReference type="InterPro" id="IPR009937">
    <property type="entry name" value="Phage_holin_3_6"/>
</dbReference>
<keyword evidence="14" id="KW-1185">Reference proteome</keyword>
<evidence type="ECO:0000256" key="4">
    <source>
        <dbReference type="ARBA" id="ARBA00022475"/>
    </source>
</evidence>
<feature type="compositionally biased region" description="Low complexity" evidence="12">
    <location>
        <begin position="447"/>
        <end position="461"/>
    </location>
</feature>
<dbReference type="AlphaFoldDB" id="A0A2T0Q6R0"/>
<evidence type="ECO:0000256" key="11">
    <source>
        <dbReference type="HAMAP-Rule" id="MF_01844"/>
    </source>
</evidence>
<evidence type="ECO:0000256" key="2">
    <source>
        <dbReference type="ARBA" id="ARBA00022448"/>
    </source>
</evidence>
<protein>
    <recommendedName>
        <fullName evidence="11">Na(+)/H(+) antiporter NhaA</fullName>
    </recommendedName>
    <alternativeName>
        <fullName evidence="11">Sodium/proton antiporter NhaA</fullName>
    </alternativeName>
</protein>
<keyword evidence="3 11" id="KW-0050">Antiport</keyword>
<feature type="transmembrane region" description="Helical" evidence="11">
    <location>
        <begin position="368"/>
        <end position="389"/>
    </location>
</feature>
<dbReference type="Proteomes" id="UP000237846">
    <property type="component" value="Unassembled WGS sequence"/>
</dbReference>
<dbReference type="InterPro" id="IPR004670">
    <property type="entry name" value="NhaA"/>
</dbReference>
<proteinExistence type="inferred from homology"/>
<evidence type="ECO:0000256" key="12">
    <source>
        <dbReference type="SAM" id="MobiDB-lite"/>
    </source>
</evidence>
<keyword evidence="8 11" id="KW-0406">Ion transport</keyword>
<comment type="catalytic activity">
    <reaction evidence="11">
        <text>Na(+)(in) + 2 H(+)(out) = Na(+)(out) + 2 H(+)(in)</text>
        <dbReference type="Rhea" id="RHEA:29251"/>
        <dbReference type="ChEBI" id="CHEBI:15378"/>
        <dbReference type="ChEBI" id="CHEBI:29101"/>
    </reaction>
</comment>
<feature type="transmembrane region" description="Helical" evidence="11">
    <location>
        <begin position="127"/>
        <end position="151"/>
    </location>
</feature>
<dbReference type="Pfam" id="PF07332">
    <property type="entry name" value="Phage_holin_3_6"/>
    <property type="match status" value="1"/>
</dbReference>
<accession>A0A2T0Q6R0</accession>
<dbReference type="HAMAP" id="MF_01844">
    <property type="entry name" value="NhaA"/>
    <property type="match status" value="1"/>
</dbReference>
<dbReference type="Pfam" id="PF06965">
    <property type="entry name" value="Na_H_antiport_1"/>
    <property type="match status" value="1"/>
</dbReference>
<comment type="subcellular location">
    <subcellularLocation>
        <location evidence="1">Cell inner membrane</location>
        <topology evidence="1">Multi-pass membrane protein</topology>
    </subcellularLocation>
    <subcellularLocation>
        <location evidence="11">Cell membrane</location>
        <topology evidence="11">Multi-pass membrane protein</topology>
    </subcellularLocation>
</comment>
<keyword evidence="7 11" id="KW-0915">Sodium</keyword>
<dbReference type="GO" id="GO:0015385">
    <property type="term" value="F:sodium:proton antiporter activity"/>
    <property type="evidence" value="ECO:0007669"/>
    <property type="project" value="UniProtKB-UniRule"/>
</dbReference>
<evidence type="ECO:0000313" key="13">
    <source>
        <dbReference type="EMBL" id="PRX99481.1"/>
    </source>
</evidence>
<comment type="caution">
    <text evidence="13">The sequence shown here is derived from an EMBL/GenBank/DDBJ whole genome shotgun (WGS) entry which is preliminary data.</text>
</comment>
<evidence type="ECO:0000256" key="5">
    <source>
        <dbReference type="ARBA" id="ARBA00022692"/>
    </source>
</evidence>
<evidence type="ECO:0000256" key="9">
    <source>
        <dbReference type="ARBA" id="ARBA00023136"/>
    </source>
</evidence>
<keyword evidence="10 11" id="KW-0739">Sodium transport</keyword>